<keyword evidence="2" id="KW-0653">Protein transport</keyword>
<evidence type="ECO:0000259" key="4">
    <source>
        <dbReference type="Pfam" id="PF12783"/>
    </source>
</evidence>
<dbReference type="InterPro" id="IPR016024">
    <property type="entry name" value="ARM-type_fold"/>
</dbReference>
<keyword evidence="7" id="KW-1185">Reference proteome</keyword>
<dbReference type="RefSeq" id="XP_013426430.1">
    <property type="nucleotide sequence ID" value="XM_013570976.1"/>
</dbReference>
<evidence type="ECO:0008006" key="8">
    <source>
        <dbReference type="Google" id="ProtNLM"/>
    </source>
</evidence>
<feature type="compositionally biased region" description="Basic residues" evidence="3">
    <location>
        <begin position="496"/>
        <end position="506"/>
    </location>
</feature>
<evidence type="ECO:0000256" key="1">
    <source>
        <dbReference type="ARBA" id="ARBA00022448"/>
    </source>
</evidence>
<dbReference type="Pfam" id="PF12783">
    <property type="entry name" value="Sec7-like_HUS"/>
    <property type="match status" value="1"/>
</dbReference>
<dbReference type="GO" id="GO:0005794">
    <property type="term" value="C:Golgi apparatus"/>
    <property type="evidence" value="ECO:0007669"/>
    <property type="project" value="UniProtKB-ARBA"/>
</dbReference>
<dbReference type="InterPro" id="IPR032629">
    <property type="entry name" value="DCB_dom"/>
</dbReference>
<evidence type="ECO:0000256" key="2">
    <source>
        <dbReference type="ARBA" id="ARBA00022927"/>
    </source>
</evidence>
<sequence length="1546" mass="169327">MSGQALQAELTSLAQEAKRKNPEIRTAAEKSLQDLKSITVTSEAQLAADLSRRSTFIDPFLLACNTQNPKYAASATVCLQRLVIIRGLPKSRLKDVLNAFNACTSLSLDIQLKILQALPALAQNYADDLKGDHLAAALQVCAALQNVKAATVSGVAAATLQQLVVSVFDRVAAEDEAGDRIPIVTRIPGGDGPIPLKEAAYDAYRVFMDICLATEGQNTRFVRFAGLSAVSGLELMGACLGSHSNIFASHPEQTNILRTVVMPHIIRVISERQSFGVTLRALRVASFIIRRHLQAMPDECEVVLGLLTHMVDAEAIAWKRALCMEVFRLIYTEPGLAVQTYLQYDAKVGKKPIVRDNIASFVRISTEKPSVIGLGQHSSAPTDQARDVVADQVAMEAASDITSVIAPTLTAGDVNVPGISTRWSVPKTQCMDQLDKTDPPTLPETYIYSLVLECLNGLSENLAKVVLPLTVQQHTKDQEQDSEGEADSEEYTTRTQKTRNRKKRSQSYRSRTVPLNPLSTDDSTQAIRIRAIAKLVEECWPALLATYSTFLNASLDNDYYRALIRSYQRFVQVSGLLRLSTSRDAFLTTLGKAAVPPSVVTSSISTVSSPTTETPGVYSNGRGLLSVESFSTQTASNDRSRRTSYDPASRPTLSTRNLLCLRALLNVAIAIGPTLESSFNIVFETLLQAGVVLNASQARSAGIGPEIAAVEGAVSRLLESTADYPNDAFLHVLTTLCRLLNGRTEGMLSSPTQTKPSSAAHIALSTQDYLFVLTRINDLAEHNTSRFANYTSTESGWLILVDRVVDLSIATSIPDDARRLAADILSRSSIAVAEASTSEEQDDAAIAQKMVLSSLHLLVRRLYEQDDDLANVDIDIHNKVLDSVRAVLEKSGEALTAGWDIMIAIIGSVFDIDDNEEQQRDDNTVREGWLKLSSQFVAPYLGRSAFGVMQLLCSDFLAPLPQTCLSPLVEILFRFASQNSDLNISLTTLLFKVLRENGNKQKSLRSGKASSDAIIGLDSTSSEIIDNITGLLFGQFDQMASFVSFDRLWSELMEIFEVLLSFHSSVINAAVYNGVSTLLGAFVSTNQSLNQAVLRTEVLWSSSVPDCSADVKGQNAEQEQYIAYVNCGRNIYSLVEKNTTVERLERLIQNMIDCIEFSTGAAYSSDVNNLTSLQQRVLEHLKALHSNIELVSSTLVNAASRLVALPFASSEKLKTNLTFVALSKASMDWLVDLIATDLSKPEMFHSGAVAKALEDLAIPMGLKYRWTQPAKAPALWQKATSASLAIIEKTLAQMGKHNIENKMNTRIWTAIASIAHAIMRADIDEASPQPTFETVEKDEVFDCESMRRLKTMITPLLGSSEIPDAIRHKYTSSLFEASLIHAVERGDIPEDSHRLSSLNTLRLGRVRDPEPSSREDMAYLCFRELVFLVGGFSQRQVRLSQAAAPHLVLRFALPLKAYIVDQPLRGSLPQPLSQVEELLFCLTEIEKLCSLSDAFAQASSANGRDCKADLRLLFPLVVKAVSVAGDKRYGNRKVLTMLERVLIAIR</sequence>
<dbReference type="GO" id="GO:0015031">
    <property type="term" value="P:protein transport"/>
    <property type="evidence" value="ECO:0007669"/>
    <property type="project" value="UniProtKB-KW"/>
</dbReference>
<dbReference type="OrthoDB" id="294853at2759"/>
<evidence type="ECO:0000313" key="7">
    <source>
        <dbReference type="Proteomes" id="UP000027730"/>
    </source>
</evidence>
<dbReference type="InterPro" id="IPR032691">
    <property type="entry name" value="Mon2/Sec7/BIG1-like_HUS"/>
</dbReference>
<dbReference type="STRING" id="1043004.A0A074WKM2"/>
<gene>
    <name evidence="6" type="ORF">M436DRAFT_73856</name>
</gene>
<keyword evidence="1" id="KW-0813">Transport</keyword>
<dbReference type="Pfam" id="PF16213">
    <property type="entry name" value="DCB"/>
    <property type="match status" value="1"/>
</dbReference>
<reference evidence="6 7" key="1">
    <citation type="journal article" date="2014" name="BMC Genomics">
        <title>Genome sequencing of four Aureobasidium pullulans varieties: biotechnological potential, stress tolerance, and description of new species.</title>
        <authorList>
            <person name="Gostin Ar C."/>
            <person name="Ohm R.A."/>
            <person name="Kogej T."/>
            <person name="Sonjak S."/>
            <person name="Turk M."/>
            <person name="Zajc J."/>
            <person name="Zalar P."/>
            <person name="Grube M."/>
            <person name="Sun H."/>
            <person name="Han J."/>
            <person name="Sharma A."/>
            <person name="Chiniquy J."/>
            <person name="Ngan C.Y."/>
            <person name="Lipzen A."/>
            <person name="Barry K."/>
            <person name="Grigoriev I.V."/>
            <person name="Gunde-Cimerman N."/>
        </authorList>
    </citation>
    <scope>NUCLEOTIDE SEQUENCE [LARGE SCALE GENOMIC DNA]</scope>
    <source>
        <strain evidence="6 7">CBS 147.97</strain>
    </source>
</reference>
<name>A0A074WKM2_9PEZI</name>
<dbReference type="SUPFAM" id="SSF48371">
    <property type="entry name" value="ARM repeat"/>
    <property type="match status" value="1"/>
</dbReference>
<dbReference type="GeneID" id="25415374"/>
<evidence type="ECO:0000313" key="6">
    <source>
        <dbReference type="EMBL" id="KEQ72139.1"/>
    </source>
</evidence>
<feature type="compositionally biased region" description="Acidic residues" evidence="3">
    <location>
        <begin position="480"/>
        <end position="490"/>
    </location>
</feature>
<accession>A0A074WKM2</accession>
<feature type="region of interest" description="Disordered" evidence="3">
    <location>
        <begin position="474"/>
        <end position="519"/>
    </location>
</feature>
<feature type="region of interest" description="Disordered" evidence="3">
    <location>
        <begin position="631"/>
        <end position="650"/>
    </location>
</feature>
<protein>
    <recommendedName>
        <fullName evidence="8">Endosomal peripheral membrane protein-like protein</fullName>
    </recommendedName>
</protein>
<dbReference type="EMBL" id="KL584712">
    <property type="protein sequence ID" value="KEQ72139.1"/>
    <property type="molecule type" value="Genomic_DNA"/>
</dbReference>
<dbReference type="Proteomes" id="UP000027730">
    <property type="component" value="Unassembled WGS sequence"/>
</dbReference>
<feature type="domain" description="Mon2/Sec7/BIG1-like HUS" evidence="4">
    <location>
        <begin position="200"/>
        <end position="353"/>
    </location>
</feature>
<organism evidence="6 7">
    <name type="scientific">Aureobasidium namibiae CBS 147.97</name>
    <dbReference type="NCBI Taxonomy" id="1043004"/>
    <lineage>
        <taxon>Eukaryota</taxon>
        <taxon>Fungi</taxon>
        <taxon>Dikarya</taxon>
        <taxon>Ascomycota</taxon>
        <taxon>Pezizomycotina</taxon>
        <taxon>Dothideomycetes</taxon>
        <taxon>Dothideomycetidae</taxon>
        <taxon>Dothideales</taxon>
        <taxon>Saccotheciaceae</taxon>
        <taxon>Aureobasidium</taxon>
    </lineage>
</organism>
<dbReference type="HOGENOM" id="CLU_001169_1_0_1"/>
<evidence type="ECO:0000259" key="5">
    <source>
        <dbReference type="Pfam" id="PF16213"/>
    </source>
</evidence>
<feature type="domain" description="Mon2/Sec7/BIG1-like dimerisation and cyclophilin-binding" evidence="5">
    <location>
        <begin position="4"/>
        <end position="175"/>
    </location>
</feature>
<evidence type="ECO:0000256" key="3">
    <source>
        <dbReference type="SAM" id="MobiDB-lite"/>
    </source>
</evidence>
<proteinExistence type="predicted"/>